<dbReference type="RefSeq" id="WP_007620634.1">
    <property type="nucleotide sequence ID" value="NZ_BAEO01000034.1"/>
</dbReference>
<dbReference type="EMBL" id="BAEO01000034">
    <property type="protein sequence ID" value="GAC19605.1"/>
    <property type="molecule type" value="Genomic_DNA"/>
</dbReference>
<evidence type="ECO:0000313" key="1">
    <source>
        <dbReference type="EMBL" id="GAC19605.1"/>
    </source>
</evidence>
<evidence type="ECO:0000313" key="2">
    <source>
        <dbReference type="Proteomes" id="UP000006327"/>
    </source>
</evidence>
<dbReference type="STRING" id="493475.GARC_2639"/>
<dbReference type="CDD" id="cd00118">
    <property type="entry name" value="LysM"/>
    <property type="match status" value="1"/>
</dbReference>
<dbReference type="AlphaFoldDB" id="K6Z822"/>
<proteinExistence type="predicted"/>
<accession>K6Z822</accession>
<dbReference type="Proteomes" id="UP000006327">
    <property type="component" value="Unassembled WGS sequence"/>
</dbReference>
<reference evidence="1 2" key="1">
    <citation type="journal article" date="2017" name="Antonie Van Leeuwenhoek">
        <title>Rhizobium rhizosphaerae sp. nov., a novel species isolated from rice rhizosphere.</title>
        <authorList>
            <person name="Zhao J.J."/>
            <person name="Zhang J."/>
            <person name="Zhang R.J."/>
            <person name="Zhang C.W."/>
            <person name="Yin H.Q."/>
            <person name="Zhang X.X."/>
        </authorList>
    </citation>
    <scope>NUCLEOTIDE SEQUENCE [LARGE SCALE GENOMIC DNA]</scope>
    <source>
        <strain evidence="1 2">BSs20135</strain>
    </source>
</reference>
<name>K6Z822_9ALTE</name>
<organism evidence="1 2">
    <name type="scientific">Paraglaciecola arctica BSs20135</name>
    <dbReference type="NCBI Taxonomy" id="493475"/>
    <lineage>
        <taxon>Bacteria</taxon>
        <taxon>Pseudomonadati</taxon>
        <taxon>Pseudomonadota</taxon>
        <taxon>Gammaproteobacteria</taxon>
        <taxon>Alteromonadales</taxon>
        <taxon>Alteromonadaceae</taxon>
        <taxon>Paraglaciecola</taxon>
    </lineage>
</organism>
<dbReference type="InterPro" id="IPR036779">
    <property type="entry name" value="LysM_dom_sf"/>
</dbReference>
<dbReference type="Gene3D" id="3.10.350.10">
    <property type="entry name" value="LysM domain"/>
    <property type="match status" value="1"/>
</dbReference>
<protein>
    <recommendedName>
        <fullName evidence="3">LysM domain-containing protein</fullName>
    </recommendedName>
</protein>
<keyword evidence="2" id="KW-1185">Reference proteome</keyword>
<dbReference type="InterPro" id="IPR018392">
    <property type="entry name" value="LysM"/>
</dbReference>
<dbReference type="OrthoDB" id="7367890at2"/>
<gene>
    <name evidence="1" type="ORF">GARC_2639</name>
</gene>
<sequence>MSTLKDFVSDYYTKGEDYSIVAGDTMTKIAHRFRMRATDLFDYKGGSEIANSARIRSGNINQINVGEVIKIPSLCDDIAAAPASIELPSDMNTTMNELWLDSIKMSGQDVFLAPNESGEFHCIKMKQIALEHGGSIAFKVDSQETHMNRTGSGTTGTFTPDLSADTDNLMVGTYHTHPYTRFTDGLDNDAVCFSGGDIAVSISDRTLVDLVQSGEVQFATIRTKKTPGSESTLEAEYDAEFDKHDDFNTAILESAKWVCNKYGYALYKGTGGNLAKQN</sequence>
<evidence type="ECO:0008006" key="3">
    <source>
        <dbReference type="Google" id="ProtNLM"/>
    </source>
</evidence>
<comment type="caution">
    <text evidence="1">The sequence shown here is derived from an EMBL/GenBank/DDBJ whole genome shotgun (WGS) entry which is preliminary data.</text>
</comment>